<gene>
    <name evidence="1" type="ORF">SNTW_10170</name>
    <name evidence="2" type="ORF">SNTW_11690</name>
</gene>
<proteinExistence type="predicted"/>
<dbReference type="RefSeq" id="WP_232048806.1">
    <property type="nucleotide sequence ID" value="NZ_AP019774.1"/>
</dbReference>
<protein>
    <submittedName>
        <fullName evidence="2">Uncharacterized protein</fullName>
    </submittedName>
</protein>
<dbReference type="STRING" id="104628.GCA_001653055_00084"/>
<dbReference type="Proteomes" id="UP000317935">
    <property type="component" value="Chromosome"/>
</dbReference>
<dbReference type="GeneID" id="69703016"/>
<accession>A0A510HBT0</accession>
<dbReference type="EMBL" id="AP019774">
    <property type="protein sequence ID" value="BCD70524.1"/>
    <property type="molecule type" value="Genomic_DNA"/>
</dbReference>
<name>A0A510HBT0_9HELI</name>
<evidence type="ECO:0000313" key="2">
    <source>
        <dbReference type="EMBL" id="BCD70524.1"/>
    </source>
</evidence>
<organism evidence="2 3">
    <name type="scientific">Helicobacter suis</name>
    <dbReference type="NCBI Taxonomy" id="104628"/>
    <lineage>
        <taxon>Bacteria</taxon>
        <taxon>Pseudomonadati</taxon>
        <taxon>Campylobacterota</taxon>
        <taxon>Epsilonproteobacteria</taxon>
        <taxon>Campylobacterales</taxon>
        <taxon>Helicobacteraceae</taxon>
        <taxon>Helicobacter</taxon>
    </lineage>
</organism>
<evidence type="ECO:0000313" key="3">
    <source>
        <dbReference type="Proteomes" id="UP000317935"/>
    </source>
</evidence>
<reference evidence="2 3" key="1">
    <citation type="submission" date="2019-06" db="EMBL/GenBank/DDBJ databases">
        <title>Complete genome sequence of Helicobacter suis SNTW101c.</title>
        <authorList>
            <person name="Rimbara E."/>
            <person name="Suzuki M."/>
            <person name="Matsui H."/>
            <person name="Nakamura M."/>
            <person name="Mori S."/>
            <person name="Shibayama K."/>
        </authorList>
    </citation>
    <scope>NUCLEOTIDE SEQUENCE [LARGE SCALE GENOMIC DNA]</scope>
    <source>
        <strain evidence="2 3">SNTW101c</strain>
    </source>
</reference>
<evidence type="ECO:0000313" key="1">
    <source>
        <dbReference type="EMBL" id="BCD70372.1"/>
    </source>
</evidence>
<dbReference type="EMBL" id="AP019774">
    <property type="protein sequence ID" value="BCD70372.1"/>
    <property type="molecule type" value="Genomic_DNA"/>
</dbReference>
<dbReference type="AlphaFoldDB" id="A0A510HBT0"/>
<sequence>MYKRFDDSGTLLVDNSYIPNDYDLPFAVSTNPILNGVLECGFKIAKLTQYIPYIGGKSKFKRMLIQKVSS</sequence>